<dbReference type="AlphaFoldDB" id="A0A1I5KGD4"/>
<feature type="region of interest" description="Disordered" evidence="1">
    <location>
        <begin position="81"/>
        <end position="102"/>
    </location>
</feature>
<proteinExistence type="predicted"/>
<dbReference type="EMBL" id="FOWC01000003">
    <property type="protein sequence ID" value="SFO84057.1"/>
    <property type="molecule type" value="Genomic_DNA"/>
</dbReference>
<reference evidence="3" key="1">
    <citation type="submission" date="2016-10" db="EMBL/GenBank/DDBJ databases">
        <authorList>
            <person name="Varghese N."/>
            <person name="Submissions S."/>
        </authorList>
    </citation>
    <scope>NUCLEOTIDE SEQUENCE [LARGE SCALE GENOMIC DNA]</scope>
    <source>
        <strain evidence="3">DSM 44637</strain>
    </source>
</reference>
<accession>A0A1I5KGD4</accession>
<organism evidence="2 3">
    <name type="scientific">Amycolatopsis rubida</name>
    <dbReference type="NCBI Taxonomy" id="112413"/>
    <lineage>
        <taxon>Bacteria</taxon>
        <taxon>Bacillati</taxon>
        <taxon>Actinomycetota</taxon>
        <taxon>Actinomycetes</taxon>
        <taxon>Pseudonocardiales</taxon>
        <taxon>Pseudonocardiaceae</taxon>
        <taxon>Amycolatopsis</taxon>
    </lineage>
</organism>
<name>A0A1I5KGD4_9PSEU</name>
<evidence type="ECO:0000256" key="1">
    <source>
        <dbReference type="SAM" id="MobiDB-lite"/>
    </source>
</evidence>
<dbReference type="STRING" id="112413.SAMN05421854_103178"/>
<dbReference type="RefSeq" id="WP_093573550.1">
    <property type="nucleotide sequence ID" value="NZ_FOWC01000003.1"/>
</dbReference>
<evidence type="ECO:0000313" key="3">
    <source>
        <dbReference type="Proteomes" id="UP000199137"/>
    </source>
</evidence>
<protein>
    <submittedName>
        <fullName evidence="2">Uncharacterized protein</fullName>
    </submittedName>
</protein>
<gene>
    <name evidence="2" type="ORF">SAMN05421854_103178</name>
</gene>
<evidence type="ECO:0000313" key="2">
    <source>
        <dbReference type="EMBL" id="SFO84057.1"/>
    </source>
</evidence>
<dbReference type="OrthoDB" id="280156at2"/>
<dbReference type="Proteomes" id="UP000199137">
    <property type="component" value="Unassembled WGS sequence"/>
</dbReference>
<sequence>MTLPVLLDVRADAPGDGWDHVTETGLRVPSGRILVSTFDCRHQIPRTEVPPGDYTARVYAKGFDTITEDRIHDDLYRVVPLAGPGARTPRPQTDLGSWRRRRAGRTPENVRWRLVLVDPDIDVQT</sequence>